<keyword evidence="8" id="KW-1185">Reference proteome</keyword>
<dbReference type="InterPro" id="IPR013328">
    <property type="entry name" value="6PGD_dom2"/>
</dbReference>
<dbReference type="GO" id="GO:0050661">
    <property type="term" value="F:NADP binding"/>
    <property type="evidence" value="ECO:0007669"/>
    <property type="project" value="InterPro"/>
</dbReference>
<dbReference type="SUPFAM" id="SSF51735">
    <property type="entry name" value="NAD(P)-binding Rossmann-fold domains"/>
    <property type="match status" value="1"/>
</dbReference>
<feature type="active site" evidence="3">
    <location>
        <position position="169"/>
    </location>
</feature>
<comment type="caution">
    <text evidence="7">The sequence shown here is derived from an EMBL/GenBank/DDBJ whole genome shotgun (WGS) entry which is preliminary data.</text>
</comment>
<dbReference type="PIRSF" id="PIRSF000103">
    <property type="entry name" value="HIBADH"/>
    <property type="match status" value="1"/>
</dbReference>
<dbReference type="GO" id="GO:0051287">
    <property type="term" value="F:NAD binding"/>
    <property type="evidence" value="ECO:0007669"/>
    <property type="project" value="InterPro"/>
</dbReference>
<protein>
    <submittedName>
        <fullName evidence="7">NAD(P)-dependent oxidoreductase</fullName>
    </submittedName>
</protein>
<dbReference type="InterPro" id="IPR015815">
    <property type="entry name" value="HIBADH-related"/>
</dbReference>
<dbReference type="SUPFAM" id="SSF48179">
    <property type="entry name" value="6-phosphogluconate dehydrogenase C-terminal domain-like"/>
    <property type="match status" value="1"/>
</dbReference>
<keyword evidence="1" id="KW-0560">Oxidoreductase</keyword>
<dbReference type="Gene3D" id="1.10.1040.10">
    <property type="entry name" value="N-(1-d-carboxylethyl)-l-norvaline Dehydrogenase, domain 2"/>
    <property type="match status" value="1"/>
</dbReference>
<feature type="domain" description="3-hydroxyisobutyrate dehydrogenase-like NAD-binding" evidence="6">
    <location>
        <begin position="163"/>
        <end position="280"/>
    </location>
</feature>
<evidence type="ECO:0000313" key="7">
    <source>
        <dbReference type="EMBL" id="MBK1697452.1"/>
    </source>
</evidence>
<sequence length="304" mass="31041">MTRIAFLGVGLMGAPMASNLLAAGFEVTVWNRTPAKAQPLVAQGAQLADTPAAAVAQADVAVAMLSDGPAVDDLLEGQGVANGLPEGALFIDCSSIPPATARQHAERLAAHKVGYLDAPVSGGPSGAESASLAIMVGGSEVDYARGEPILATMGTPTRVGSVGAGQTAKLANQVIVGLTIGAVAEGLLLAEQGGADPAKVKQALTGGFADSKILQIHGQRMLERTFIPGGAVSVHLKDMATILDAARDARLTLPLSQTVHDLFRDLAERGGDGYDHSALLLELEQRNAPARLGDKPDRLPANDG</sequence>
<dbReference type="Pfam" id="PF14833">
    <property type="entry name" value="NAD_binding_11"/>
    <property type="match status" value="1"/>
</dbReference>
<evidence type="ECO:0000259" key="6">
    <source>
        <dbReference type="Pfam" id="PF14833"/>
    </source>
</evidence>
<dbReference type="Proteomes" id="UP000778970">
    <property type="component" value="Unassembled WGS sequence"/>
</dbReference>
<dbReference type="PANTHER" id="PTHR43060:SF15">
    <property type="entry name" value="3-HYDROXYISOBUTYRATE DEHYDROGENASE-LIKE 1, MITOCHONDRIAL-RELATED"/>
    <property type="match status" value="1"/>
</dbReference>
<dbReference type="Gene3D" id="3.40.50.720">
    <property type="entry name" value="NAD(P)-binding Rossmann-like Domain"/>
    <property type="match status" value="1"/>
</dbReference>
<dbReference type="PANTHER" id="PTHR43060">
    <property type="entry name" value="3-HYDROXYISOBUTYRATE DEHYDROGENASE-LIKE 1, MITOCHONDRIAL-RELATED"/>
    <property type="match status" value="1"/>
</dbReference>
<evidence type="ECO:0000256" key="2">
    <source>
        <dbReference type="ARBA" id="ARBA00023027"/>
    </source>
</evidence>
<proteinExistence type="predicted"/>
<feature type="signal peptide" evidence="4">
    <location>
        <begin position="1"/>
        <end position="22"/>
    </location>
</feature>
<keyword evidence="2" id="KW-0520">NAD</keyword>
<evidence type="ECO:0000256" key="4">
    <source>
        <dbReference type="SAM" id="SignalP"/>
    </source>
</evidence>
<dbReference type="Pfam" id="PF03446">
    <property type="entry name" value="NAD_binding_2"/>
    <property type="match status" value="1"/>
</dbReference>
<evidence type="ECO:0000259" key="5">
    <source>
        <dbReference type="Pfam" id="PF03446"/>
    </source>
</evidence>
<dbReference type="EMBL" id="NRRE01000025">
    <property type="protein sequence ID" value="MBK1697452.1"/>
    <property type="molecule type" value="Genomic_DNA"/>
</dbReference>
<feature type="chain" id="PRO_5037877402" evidence="4">
    <location>
        <begin position="23"/>
        <end position="304"/>
    </location>
</feature>
<dbReference type="InterPro" id="IPR029154">
    <property type="entry name" value="HIBADH-like_NADP-bd"/>
</dbReference>
<name>A0A934UZQ9_9PROT</name>
<keyword evidence="4" id="KW-0732">Signal</keyword>
<reference evidence="7" key="2">
    <citation type="journal article" date="2020" name="Microorganisms">
        <title>Osmotic Adaptation and Compatible Solute Biosynthesis of Phototrophic Bacteria as Revealed from Genome Analyses.</title>
        <authorList>
            <person name="Imhoff J.F."/>
            <person name="Rahn T."/>
            <person name="Kunzel S."/>
            <person name="Keller A."/>
            <person name="Neulinger S.C."/>
        </authorList>
    </citation>
    <scope>NUCLEOTIDE SEQUENCE</scope>
    <source>
        <strain evidence="7">DSM 9154</strain>
    </source>
</reference>
<evidence type="ECO:0000256" key="1">
    <source>
        <dbReference type="ARBA" id="ARBA00023002"/>
    </source>
</evidence>
<evidence type="ECO:0000313" key="8">
    <source>
        <dbReference type="Proteomes" id="UP000778970"/>
    </source>
</evidence>
<reference evidence="7" key="1">
    <citation type="submission" date="2017-08" db="EMBL/GenBank/DDBJ databases">
        <authorList>
            <person name="Imhoff J.F."/>
            <person name="Rahn T."/>
            <person name="Kuenzel S."/>
            <person name="Neulinger S.C."/>
        </authorList>
    </citation>
    <scope>NUCLEOTIDE SEQUENCE</scope>
    <source>
        <strain evidence="7">DSM 9154</strain>
    </source>
</reference>
<dbReference type="InterPro" id="IPR036291">
    <property type="entry name" value="NAD(P)-bd_dom_sf"/>
</dbReference>
<dbReference type="RefSeq" id="WP_027289885.1">
    <property type="nucleotide sequence ID" value="NZ_NRRE01000025.1"/>
</dbReference>
<accession>A0A934UZQ9</accession>
<dbReference type="InterPro" id="IPR008927">
    <property type="entry name" value="6-PGluconate_DH-like_C_sf"/>
</dbReference>
<organism evidence="7 8">
    <name type="scientific">Rhodovibrio salinarum</name>
    <dbReference type="NCBI Taxonomy" id="1087"/>
    <lineage>
        <taxon>Bacteria</taxon>
        <taxon>Pseudomonadati</taxon>
        <taxon>Pseudomonadota</taxon>
        <taxon>Alphaproteobacteria</taxon>
        <taxon>Rhodospirillales</taxon>
        <taxon>Rhodovibrionaceae</taxon>
        <taxon>Rhodovibrio</taxon>
    </lineage>
</organism>
<gene>
    <name evidence="7" type="ORF">CKO21_09350</name>
</gene>
<dbReference type="AlphaFoldDB" id="A0A934UZQ9"/>
<feature type="domain" description="6-phosphogluconate dehydrogenase NADP-binding" evidence="5">
    <location>
        <begin position="3"/>
        <end position="155"/>
    </location>
</feature>
<dbReference type="InterPro" id="IPR006115">
    <property type="entry name" value="6PGDH_NADP-bd"/>
</dbReference>
<dbReference type="GO" id="GO:0016491">
    <property type="term" value="F:oxidoreductase activity"/>
    <property type="evidence" value="ECO:0007669"/>
    <property type="project" value="UniProtKB-KW"/>
</dbReference>
<evidence type="ECO:0000256" key="3">
    <source>
        <dbReference type="PIRSR" id="PIRSR000103-1"/>
    </source>
</evidence>